<dbReference type="InterPro" id="IPR013929">
    <property type="entry name" value="RPAP1_C"/>
</dbReference>
<dbReference type="RefSeq" id="XP_016756977.1">
    <property type="nucleotide sequence ID" value="XM_016907032.1"/>
</dbReference>
<proteinExistence type="predicted"/>
<dbReference type="eggNOG" id="KOG1894">
    <property type="taxonomic scope" value="Eukaryota"/>
</dbReference>
<organism evidence="2 3">
    <name type="scientific">Sphaerulina musiva (strain SO2202)</name>
    <name type="common">Poplar stem canker fungus</name>
    <name type="synonym">Septoria musiva</name>
    <dbReference type="NCBI Taxonomy" id="692275"/>
    <lineage>
        <taxon>Eukaryota</taxon>
        <taxon>Fungi</taxon>
        <taxon>Dikarya</taxon>
        <taxon>Ascomycota</taxon>
        <taxon>Pezizomycotina</taxon>
        <taxon>Dothideomycetes</taxon>
        <taxon>Dothideomycetidae</taxon>
        <taxon>Mycosphaerellales</taxon>
        <taxon>Mycosphaerellaceae</taxon>
        <taxon>Sphaerulina</taxon>
    </lineage>
</organism>
<evidence type="ECO:0000313" key="3">
    <source>
        <dbReference type="Proteomes" id="UP000016931"/>
    </source>
</evidence>
<gene>
    <name evidence="2" type="ORF">SEPMUDRAFT_151766</name>
</gene>
<dbReference type="GeneID" id="27904169"/>
<dbReference type="STRING" id="692275.M3CYW8"/>
<protein>
    <submittedName>
        <fullName evidence="2">RPAP1_C-domain-containing protein</fullName>
    </submittedName>
</protein>
<reference evidence="2 3" key="1">
    <citation type="journal article" date="2012" name="PLoS Pathog.">
        <title>Diverse lifestyles and strategies of plant pathogenesis encoded in the genomes of eighteen Dothideomycetes fungi.</title>
        <authorList>
            <person name="Ohm R.A."/>
            <person name="Feau N."/>
            <person name="Henrissat B."/>
            <person name="Schoch C.L."/>
            <person name="Horwitz B.A."/>
            <person name="Barry K.W."/>
            <person name="Condon B.J."/>
            <person name="Copeland A.C."/>
            <person name="Dhillon B."/>
            <person name="Glaser F."/>
            <person name="Hesse C.N."/>
            <person name="Kosti I."/>
            <person name="LaButti K."/>
            <person name="Lindquist E.A."/>
            <person name="Lucas S."/>
            <person name="Salamov A.A."/>
            <person name="Bradshaw R.E."/>
            <person name="Ciuffetti L."/>
            <person name="Hamelin R.C."/>
            <person name="Kema G.H.J."/>
            <person name="Lawrence C."/>
            <person name="Scott J.A."/>
            <person name="Spatafora J.W."/>
            <person name="Turgeon B.G."/>
            <person name="de Wit P.J.G.M."/>
            <person name="Zhong S."/>
            <person name="Goodwin S.B."/>
            <person name="Grigoriev I.V."/>
        </authorList>
    </citation>
    <scope>NUCLEOTIDE SEQUENCE [LARGE SCALE GENOMIC DNA]</scope>
    <source>
        <strain evidence="2 3">SO2202</strain>
    </source>
</reference>
<name>M3CYW8_SPHMS</name>
<dbReference type="Pfam" id="PF08620">
    <property type="entry name" value="RPAP1_C"/>
    <property type="match status" value="1"/>
</dbReference>
<dbReference type="InterPro" id="IPR039913">
    <property type="entry name" value="RPAP1/Rba50"/>
</dbReference>
<dbReference type="PANTHER" id="PTHR21483">
    <property type="entry name" value="RNA POLYMERASE II-ASSOCIATED PROTEIN 1"/>
    <property type="match status" value="1"/>
</dbReference>
<sequence>MQSASAKNTYDPSAAALNAGDVRFSFRGDLIPPSKANEIPVTLGLHHHGDAPEAAGYTIAELAHLARSSYAAQRCIAFQTLGRILYKLGKGEFGDPGEPEHVLEGGVVEGPEDTFGELARGLWREVERLQIVPILVDESEGRGVDGGKHMSAKSYATEAVWLWRKGGGRRWDAK</sequence>
<feature type="domain" description="RPAP1 C-terminal" evidence="1">
    <location>
        <begin position="21"/>
        <end position="88"/>
    </location>
</feature>
<accession>M3CYW8</accession>
<dbReference type="Proteomes" id="UP000016931">
    <property type="component" value="Unassembled WGS sequence"/>
</dbReference>
<dbReference type="PANTHER" id="PTHR21483:SF18">
    <property type="entry name" value="RNA POLYMERASE II-ASSOCIATED PROTEIN 1"/>
    <property type="match status" value="1"/>
</dbReference>
<dbReference type="EMBL" id="KB456270">
    <property type="protein sequence ID" value="EMF08856.1"/>
    <property type="molecule type" value="Genomic_DNA"/>
</dbReference>
<evidence type="ECO:0000313" key="2">
    <source>
        <dbReference type="EMBL" id="EMF08856.1"/>
    </source>
</evidence>
<evidence type="ECO:0000259" key="1">
    <source>
        <dbReference type="Pfam" id="PF08620"/>
    </source>
</evidence>
<dbReference type="OrthoDB" id="17458at2759"/>
<dbReference type="GO" id="GO:0006366">
    <property type="term" value="P:transcription by RNA polymerase II"/>
    <property type="evidence" value="ECO:0007669"/>
    <property type="project" value="InterPro"/>
</dbReference>
<dbReference type="HOGENOM" id="CLU_108171_0_0_1"/>
<dbReference type="AlphaFoldDB" id="M3CYW8"/>
<keyword evidence="3" id="KW-1185">Reference proteome</keyword>